<proteinExistence type="predicted"/>
<evidence type="ECO:0000313" key="2">
    <source>
        <dbReference type="Proteomes" id="UP000821845"/>
    </source>
</evidence>
<evidence type="ECO:0000313" key="1">
    <source>
        <dbReference type="EMBL" id="KAH6932142.1"/>
    </source>
</evidence>
<keyword evidence="2" id="KW-1185">Reference proteome</keyword>
<dbReference type="Proteomes" id="UP000821845">
    <property type="component" value="Chromosome 4"/>
</dbReference>
<name>A0ACB7SDI1_HYAAI</name>
<accession>A0ACB7SDI1</accession>
<sequence length="739" mass="84614">MSRTDKTSAFICDYCDKRCSSNSSVRRHIRNVHKVSTSEPKYDCDECHDKFVTVNELRSHHVHQHSFRPVYEQHHFPTLTDFKSWKENVEKETRSHFIATGGTTEYSFLQRKKVTYYGCHRSGSFAPRGIGVRRIKRRASVRCGKRCFAAMTVTETDAGVSVMFQTEHRGHDFELCHVFLSKSERAAIAAKLQEGVPMDKVLEDARLSMDDKLERINLITKQDLRNIKRDARASGTAKRWHGKDYASVQLWVEMMRCEMDNPVVFFKQQRQPDSRDVLDRRQEDLLAERDFMLVIMTPLQKKLLEVLGTDRICVDGAHEAADSNFIVMTLLWVDERGAGFPVSYCISNRVDRKAILTFFTAVKSKTGPITAEFLLSSDTSYDAWEEVMGQADCWLLCGRHMDKHWQQVINEDIQDEKLKAAIPRAIRSIMDASDEETLKVRIGDFSRWCDVQCKEKAGLLKFKECFVKQYVQHAETWTACFKRGARTKANTHHGALDKVLWHWREKTKRKVHDLISVLLRLATEKIFDLLAKLDKNVESEFKQRTLIGHACGLTIAADQVSGLTSNYELRRNLCKHIHAVFTSIASSNNSPEACADSMDPGSMSDSLELATAGNIEVAQVEELPFVGANVEIEADLLPDTLDTQRSPGEDGPCGELQDDQLGIPDRAARERPRAIRSLCYAVIVMNTCDDEHLVRHYWRQRRAYIFMRLLAILSLRFSWAGFRLAINLVPFNQTGSERF</sequence>
<organism evidence="1 2">
    <name type="scientific">Hyalomma asiaticum</name>
    <name type="common">Tick</name>
    <dbReference type="NCBI Taxonomy" id="266040"/>
    <lineage>
        <taxon>Eukaryota</taxon>
        <taxon>Metazoa</taxon>
        <taxon>Ecdysozoa</taxon>
        <taxon>Arthropoda</taxon>
        <taxon>Chelicerata</taxon>
        <taxon>Arachnida</taxon>
        <taxon>Acari</taxon>
        <taxon>Parasitiformes</taxon>
        <taxon>Ixodida</taxon>
        <taxon>Ixodoidea</taxon>
        <taxon>Ixodidae</taxon>
        <taxon>Hyalomminae</taxon>
        <taxon>Hyalomma</taxon>
    </lineage>
</organism>
<comment type="caution">
    <text evidence="1">The sequence shown here is derived from an EMBL/GenBank/DDBJ whole genome shotgun (WGS) entry which is preliminary data.</text>
</comment>
<protein>
    <submittedName>
        <fullName evidence="1">Uncharacterized protein</fullName>
    </submittedName>
</protein>
<dbReference type="EMBL" id="CM023484">
    <property type="protein sequence ID" value="KAH6932142.1"/>
    <property type="molecule type" value="Genomic_DNA"/>
</dbReference>
<gene>
    <name evidence="1" type="ORF">HPB50_003045</name>
</gene>
<reference evidence="1" key="1">
    <citation type="submission" date="2020-05" db="EMBL/GenBank/DDBJ databases">
        <title>Large-scale comparative analyses of tick genomes elucidate their genetic diversity and vector capacities.</title>
        <authorList>
            <person name="Jia N."/>
            <person name="Wang J."/>
            <person name="Shi W."/>
            <person name="Du L."/>
            <person name="Sun Y."/>
            <person name="Zhan W."/>
            <person name="Jiang J."/>
            <person name="Wang Q."/>
            <person name="Zhang B."/>
            <person name="Ji P."/>
            <person name="Sakyi L.B."/>
            <person name="Cui X."/>
            <person name="Yuan T."/>
            <person name="Jiang B."/>
            <person name="Yang W."/>
            <person name="Lam T.T.-Y."/>
            <person name="Chang Q."/>
            <person name="Ding S."/>
            <person name="Wang X."/>
            <person name="Zhu J."/>
            <person name="Ruan X."/>
            <person name="Zhao L."/>
            <person name="Wei J."/>
            <person name="Que T."/>
            <person name="Du C."/>
            <person name="Cheng J."/>
            <person name="Dai P."/>
            <person name="Han X."/>
            <person name="Huang E."/>
            <person name="Gao Y."/>
            <person name="Liu J."/>
            <person name="Shao H."/>
            <person name="Ye R."/>
            <person name="Li L."/>
            <person name="Wei W."/>
            <person name="Wang X."/>
            <person name="Wang C."/>
            <person name="Yang T."/>
            <person name="Huo Q."/>
            <person name="Li W."/>
            <person name="Guo W."/>
            <person name="Chen H."/>
            <person name="Zhou L."/>
            <person name="Ni X."/>
            <person name="Tian J."/>
            <person name="Zhou Y."/>
            <person name="Sheng Y."/>
            <person name="Liu T."/>
            <person name="Pan Y."/>
            <person name="Xia L."/>
            <person name="Li J."/>
            <person name="Zhao F."/>
            <person name="Cao W."/>
        </authorList>
    </citation>
    <scope>NUCLEOTIDE SEQUENCE</scope>
    <source>
        <strain evidence="1">Hyas-2018</strain>
    </source>
</reference>